<dbReference type="SUPFAM" id="SSF54427">
    <property type="entry name" value="NTF2-like"/>
    <property type="match status" value="1"/>
</dbReference>
<evidence type="ECO:0000313" key="2">
    <source>
        <dbReference type="Proteomes" id="UP000253782"/>
    </source>
</evidence>
<protein>
    <submittedName>
        <fullName evidence="1">DUF4440 domain-containing protein</fullName>
    </submittedName>
</protein>
<accession>A0A369UIV7</accession>
<keyword evidence="2" id="KW-1185">Reference proteome</keyword>
<name>A0A369UIV7_9GAMM</name>
<proteinExistence type="predicted"/>
<dbReference type="Proteomes" id="UP000253782">
    <property type="component" value="Unassembled WGS sequence"/>
</dbReference>
<reference evidence="1 2" key="1">
    <citation type="submission" date="2018-07" db="EMBL/GenBank/DDBJ databases">
        <title>Dyella tabacisoli L4-6T, whole genome shotgun sequence.</title>
        <authorList>
            <person name="Zhou X.-K."/>
            <person name="Li W.-J."/>
            <person name="Duan Y.-Q."/>
        </authorList>
    </citation>
    <scope>NUCLEOTIDE SEQUENCE [LARGE SCALE GENOMIC DNA]</scope>
    <source>
        <strain evidence="1 2">L4-6</strain>
    </source>
</reference>
<dbReference type="AlphaFoldDB" id="A0A369UIV7"/>
<organism evidence="1 2">
    <name type="scientific">Dyella tabacisoli</name>
    <dbReference type="NCBI Taxonomy" id="2282381"/>
    <lineage>
        <taxon>Bacteria</taxon>
        <taxon>Pseudomonadati</taxon>
        <taxon>Pseudomonadota</taxon>
        <taxon>Gammaproteobacteria</taxon>
        <taxon>Lysobacterales</taxon>
        <taxon>Rhodanobacteraceae</taxon>
        <taxon>Dyella</taxon>
    </lineage>
</organism>
<dbReference type="InterPro" id="IPR032710">
    <property type="entry name" value="NTF2-like_dom_sf"/>
</dbReference>
<dbReference type="Gene3D" id="3.10.450.50">
    <property type="match status" value="1"/>
</dbReference>
<evidence type="ECO:0000313" key="1">
    <source>
        <dbReference type="EMBL" id="RDD80045.1"/>
    </source>
</evidence>
<dbReference type="EMBL" id="QQAH01000022">
    <property type="protein sequence ID" value="RDD80045.1"/>
    <property type="molecule type" value="Genomic_DNA"/>
</dbReference>
<comment type="caution">
    <text evidence="1">The sequence shown here is derived from an EMBL/GenBank/DDBJ whole genome shotgun (WGS) entry which is preliminary data.</text>
</comment>
<sequence>MDEPKHVGIDELTAAFYAAFDNRGARLPKMAEVRRMFLPDGRVTRVSLDGVESWTVDEFMAPRITMLTDGTLIDFHEWEVEAETTVLGNIANRQSRYRKAGTLRGAPYCGEGRKFVQLCRVGDHWRIISVLWEDL</sequence>
<dbReference type="OrthoDB" id="8754772at2"/>
<dbReference type="RefSeq" id="WP_114847192.1">
    <property type="nucleotide sequence ID" value="NZ_JBHSPE010000025.1"/>
</dbReference>
<gene>
    <name evidence="1" type="ORF">DVJ77_19425</name>
</gene>